<keyword evidence="3 6" id="KW-0560">Oxidoreductase</keyword>
<dbReference type="Pfam" id="PF08240">
    <property type="entry name" value="ADH_N"/>
    <property type="match status" value="1"/>
</dbReference>
<dbReference type="InterPro" id="IPR050129">
    <property type="entry name" value="Zn_alcohol_dh"/>
</dbReference>
<dbReference type="Gene3D" id="3.40.50.720">
    <property type="entry name" value="NAD(P)-binding Rossmann-like Domain"/>
    <property type="match status" value="1"/>
</dbReference>
<dbReference type="RefSeq" id="WP_014266682.1">
    <property type="nucleotide sequence ID" value="NC_016631.1"/>
</dbReference>
<keyword evidence="2 4" id="KW-0862">Zinc</keyword>
<comment type="similarity">
    <text evidence="4">Belongs to the zinc-containing alcohol dehydrogenase family.</text>
</comment>
<evidence type="ECO:0000256" key="1">
    <source>
        <dbReference type="ARBA" id="ARBA00022723"/>
    </source>
</evidence>
<dbReference type="EMBL" id="CP003130">
    <property type="protein sequence ID" value="AEU37808.1"/>
    <property type="molecule type" value="Genomic_DNA"/>
</dbReference>
<evidence type="ECO:0000313" key="6">
    <source>
        <dbReference type="EMBL" id="AEU37808.1"/>
    </source>
</evidence>
<dbReference type="HOGENOM" id="CLU_026673_11_5_0"/>
<dbReference type="Proteomes" id="UP000007113">
    <property type="component" value="Chromosome"/>
</dbReference>
<dbReference type="InterPro" id="IPR011032">
    <property type="entry name" value="GroES-like_sf"/>
</dbReference>
<dbReference type="PROSITE" id="PS00059">
    <property type="entry name" value="ADH_ZINC"/>
    <property type="match status" value="1"/>
</dbReference>
<evidence type="ECO:0000256" key="3">
    <source>
        <dbReference type="ARBA" id="ARBA00023002"/>
    </source>
</evidence>
<dbReference type="PANTHER" id="PTHR43401">
    <property type="entry name" value="L-THREONINE 3-DEHYDROGENASE"/>
    <property type="match status" value="1"/>
</dbReference>
<dbReference type="InterPro" id="IPR013154">
    <property type="entry name" value="ADH-like_N"/>
</dbReference>
<dbReference type="SUPFAM" id="SSF50129">
    <property type="entry name" value="GroES-like"/>
    <property type="match status" value="1"/>
</dbReference>
<dbReference type="EC" id="1.1.1.14" evidence="6"/>
<dbReference type="OrthoDB" id="9769198at2"/>
<comment type="cofactor">
    <cofactor evidence="4">
        <name>Zn(2+)</name>
        <dbReference type="ChEBI" id="CHEBI:29105"/>
    </cofactor>
</comment>
<dbReference type="STRING" id="682795.AciX8_3513"/>
<dbReference type="SUPFAM" id="SSF51735">
    <property type="entry name" value="NAD(P)-binding Rossmann-fold domains"/>
    <property type="match status" value="1"/>
</dbReference>
<dbReference type="KEGG" id="gma:AciX8_3513"/>
<reference evidence="6 7" key="1">
    <citation type="submission" date="2011-11" db="EMBL/GenBank/DDBJ databases">
        <title>Complete sequence of Granulicella mallensis MP5ACTX8.</title>
        <authorList>
            <consortium name="US DOE Joint Genome Institute"/>
            <person name="Lucas S."/>
            <person name="Copeland A."/>
            <person name="Lapidus A."/>
            <person name="Cheng J.-F."/>
            <person name="Goodwin L."/>
            <person name="Pitluck S."/>
            <person name="Peters L."/>
            <person name="Lu M."/>
            <person name="Detter J.C."/>
            <person name="Han C."/>
            <person name="Tapia R."/>
            <person name="Land M."/>
            <person name="Hauser L."/>
            <person name="Kyrpides N."/>
            <person name="Ivanova N."/>
            <person name="Mikhailova N."/>
            <person name="Pagani I."/>
            <person name="Rawat S."/>
            <person name="Mannisto M."/>
            <person name="Haggblom M."/>
            <person name="Woyke T."/>
        </authorList>
    </citation>
    <scope>NUCLEOTIDE SEQUENCE [LARGE SCALE GENOMIC DNA]</scope>
    <source>
        <strain evidence="7">ATCC BAA-1857 / DSM 23137 / MP5ACTX8</strain>
    </source>
</reference>
<keyword evidence="1 4" id="KW-0479">Metal-binding</keyword>
<dbReference type="InterPro" id="IPR002328">
    <property type="entry name" value="ADH_Zn_CS"/>
</dbReference>
<dbReference type="GO" id="GO:0008270">
    <property type="term" value="F:zinc ion binding"/>
    <property type="evidence" value="ECO:0007669"/>
    <property type="project" value="InterPro"/>
</dbReference>
<dbReference type="PANTHER" id="PTHR43401:SF2">
    <property type="entry name" value="L-THREONINE 3-DEHYDROGENASE"/>
    <property type="match status" value="1"/>
</dbReference>
<organism evidence="6 7">
    <name type="scientific">Granulicella mallensis (strain ATCC BAA-1857 / DSM 23137 / MP5ACTX8)</name>
    <dbReference type="NCBI Taxonomy" id="682795"/>
    <lineage>
        <taxon>Bacteria</taxon>
        <taxon>Pseudomonadati</taxon>
        <taxon>Acidobacteriota</taxon>
        <taxon>Terriglobia</taxon>
        <taxon>Terriglobales</taxon>
        <taxon>Acidobacteriaceae</taxon>
        <taxon>Granulicella</taxon>
    </lineage>
</organism>
<dbReference type="eggNOG" id="COG1063">
    <property type="taxonomic scope" value="Bacteria"/>
</dbReference>
<feature type="domain" description="Enoyl reductase (ER)" evidence="5">
    <location>
        <begin position="7"/>
        <end position="341"/>
    </location>
</feature>
<dbReference type="AlphaFoldDB" id="G8NXA1"/>
<dbReference type="Gene3D" id="3.90.180.10">
    <property type="entry name" value="Medium-chain alcohol dehydrogenases, catalytic domain"/>
    <property type="match status" value="1"/>
</dbReference>
<evidence type="ECO:0000259" key="5">
    <source>
        <dbReference type="SMART" id="SM00829"/>
    </source>
</evidence>
<sequence length="353" mass="37212">MKALLLSEYNHLAIQDLPDPTPGPDELLIQVAACGICGSDVHGYDGSTGRRIPPIVMGHEAAGIVAAVGTEVSGFAPGDRVTFDSTVFCGVCDHCLQGQVNLCDNRQVIGVSCGEYRRAGAFAELLTVPARVAYRLPDNLSFPEAAMLEAVSVALHGVAVSELMGEEVVLVIGAGMIGLLLLQAARAAGASCVYISDVDETRLKLAEELGADETLLATGAALVEEILRRTDGRGVDMVLEAVGRDETIAAGIDCVRKGGTVTLVGNISPQITLPLQKVVSRQIRLQGSCASAGEYPQAMELIARNEIKVASLITAVAPLSDGASWFERLHAREPNLMKIVLDPRSDSSTERAR</sequence>
<evidence type="ECO:0000313" key="7">
    <source>
        <dbReference type="Proteomes" id="UP000007113"/>
    </source>
</evidence>
<evidence type="ECO:0000256" key="4">
    <source>
        <dbReference type="RuleBase" id="RU361277"/>
    </source>
</evidence>
<proteinExistence type="inferred from homology"/>
<name>G8NXA1_GRAMM</name>
<gene>
    <name evidence="6" type="ordered locus">AciX8_3513</name>
</gene>
<dbReference type="InterPro" id="IPR013149">
    <property type="entry name" value="ADH-like_C"/>
</dbReference>
<keyword evidence="7" id="KW-1185">Reference proteome</keyword>
<dbReference type="InterPro" id="IPR036291">
    <property type="entry name" value="NAD(P)-bd_dom_sf"/>
</dbReference>
<dbReference type="CDD" id="cd08236">
    <property type="entry name" value="sugar_DH"/>
    <property type="match status" value="1"/>
</dbReference>
<dbReference type="GO" id="GO:0003939">
    <property type="term" value="F:L-iditol 2-dehydrogenase (NAD+) activity"/>
    <property type="evidence" value="ECO:0007669"/>
    <property type="project" value="UniProtKB-EC"/>
</dbReference>
<accession>G8NXA1</accession>
<dbReference type="SMART" id="SM00829">
    <property type="entry name" value="PKS_ER"/>
    <property type="match status" value="1"/>
</dbReference>
<protein>
    <submittedName>
        <fullName evidence="6">L-iditol 2-dehydrogenase</fullName>
        <ecNumber evidence="6">1.1.1.14</ecNumber>
    </submittedName>
</protein>
<dbReference type="InterPro" id="IPR020843">
    <property type="entry name" value="ER"/>
</dbReference>
<evidence type="ECO:0000256" key="2">
    <source>
        <dbReference type="ARBA" id="ARBA00022833"/>
    </source>
</evidence>
<dbReference type="Pfam" id="PF00107">
    <property type="entry name" value="ADH_zinc_N"/>
    <property type="match status" value="1"/>
</dbReference>